<comment type="caution">
    <text evidence="7">The sequence shown here is derived from an EMBL/GenBank/DDBJ whole genome shotgun (WGS) entry which is preliminary data.</text>
</comment>
<dbReference type="InterPro" id="IPR001126">
    <property type="entry name" value="UmuC"/>
</dbReference>
<dbReference type="GO" id="GO:0003684">
    <property type="term" value="F:damaged DNA binding"/>
    <property type="evidence" value="ECO:0007669"/>
    <property type="project" value="InterPro"/>
</dbReference>
<dbReference type="AlphaFoldDB" id="A0A9D9N1E5"/>
<dbReference type="Gene3D" id="3.40.1170.60">
    <property type="match status" value="1"/>
</dbReference>
<evidence type="ECO:0000259" key="6">
    <source>
        <dbReference type="PROSITE" id="PS50173"/>
    </source>
</evidence>
<dbReference type="InterPro" id="IPR025188">
    <property type="entry name" value="DUF4113"/>
</dbReference>
<dbReference type="InterPro" id="IPR050116">
    <property type="entry name" value="DNA_polymerase-Y"/>
</dbReference>
<dbReference type="InterPro" id="IPR043128">
    <property type="entry name" value="Rev_trsase/Diguanyl_cyclase"/>
</dbReference>
<dbReference type="GO" id="GO:0003887">
    <property type="term" value="F:DNA-directed DNA polymerase activity"/>
    <property type="evidence" value="ECO:0007669"/>
    <property type="project" value="TreeGrafter"/>
</dbReference>
<reference evidence="7" key="2">
    <citation type="journal article" date="2021" name="PeerJ">
        <title>Extensive microbial diversity within the chicken gut microbiome revealed by metagenomics and culture.</title>
        <authorList>
            <person name="Gilroy R."/>
            <person name="Ravi A."/>
            <person name="Getino M."/>
            <person name="Pursley I."/>
            <person name="Horton D.L."/>
            <person name="Alikhan N.F."/>
            <person name="Baker D."/>
            <person name="Gharbi K."/>
            <person name="Hall N."/>
            <person name="Watson M."/>
            <person name="Adriaenssens E.M."/>
            <person name="Foster-Nyarko E."/>
            <person name="Jarju S."/>
            <person name="Secka A."/>
            <person name="Antonio M."/>
            <person name="Oren A."/>
            <person name="Chaudhuri R.R."/>
            <person name="La Ragione R."/>
            <person name="Hildebrand F."/>
            <person name="Pallen M.J."/>
        </authorList>
    </citation>
    <scope>NUCLEOTIDE SEQUENCE</scope>
    <source>
        <strain evidence="7">10532</strain>
    </source>
</reference>
<evidence type="ECO:0000256" key="2">
    <source>
        <dbReference type="ARBA" id="ARBA00022763"/>
    </source>
</evidence>
<dbReference type="PROSITE" id="PS50173">
    <property type="entry name" value="UMUC"/>
    <property type="match status" value="1"/>
</dbReference>
<dbReference type="CDD" id="cd01700">
    <property type="entry name" value="PolY_Pol_V_umuC"/>
    <property type="match status" value="1"/>
</dbReference>
<organism evidence="7 8">
    <name type="scientific">Candidatus Gallitreponema excrementavium</name>
    <dbReference type="NCBI Taxonomy" id="2840840"/>
    <lineage>
        <taxon>Bacteria</taxon>
        <taxon>Pseudomonadati</taxon>
        <taxon>Spirochaetota</taxon>
        <taxon>Spirochaetia</taxon>
        <taxon>Spirochaetales</taxon>
        <taxon>Candidatus Gallitreponema</taxon>
    </lineage>
</organism>
<dbReference type="PANTHER" id="PTHR11076:SF34">
    <property type="entry name" value="PROTEIN UMUC"/>
    <property type="match status" value="1"/>
</dbReference>
<name>A0A9D9N1E5_9SPIR</name>
<dbReference type="EMBL" id="JADIMM010000019">
    <property type="protein sequence ID" value="MBO8456827.1"/>
    <property type="molecule type" value="Genomic_DNA"/>
</dbReference>
<dbReference type="Pfam" id="PF11799">
    <property type="entry name" value="IMS_C"/>
    <property type="match status" value="1"/>
</dbReference>
<dbReference type="Gene3D" id="1.10.150.20">
    <property type="entry name" value="5' to 3' exonuclease, C-terminal subdomain"/>
    <property type="match status" value="1"/>
</dbReference>
<keyword evidence="2" id="KW-0227">DNA damage</keyword>
<dbReference type="Pfam" id="PF00817">
    <property type="entry name" value="IMS"/>
    <property type="match status" value="1"/>
</dbReference>
<feature type="domain" description="UmuC" evidence="6">
    <location>
        <begin position="2"/>
        <end position="182"/>
    </location>
</feature>
<dbReference type="Gene3D" id="3.30.70.270">
    <property type="match status" value="1"/>
</dbReference>
<dbReference type="GO" id="GO:0005829">
    <property type="term" value="C:cytosol"/>
    <property type="evidence" value="ECO:0007669"/>
    <property type="project" value="TreeGrafter"/>
</dbReference>
<keyword evidence="4" id="KW-0234">DNA repair</keyword>
<evidence type="ECO:0000256" key="1">
    <source>
        <dbReference type="ARBA" id="ARBA00010945"/>
    </source>
</evidence>
<dbReference type="InterPro" id="IPR017961">
    <property type="entry name" value="DNA_pol_Y-fam_little_finger"/>
</dbReference>
<keyword evidence="3" id="KW-0741">SOS mutagenesis</keyword>
<dbReference type="SUPFAM" id="SSF56672">
    <property type="entry name" value="DNA/RNA polymerases"/>
    <property type="match status" value="1"/>
</dbReference>
<dbReference type="Pfam" id="PF13438">
    <property type="entry name" value="DUF4113"/>
    <property type="match status" value="1"/>
</dbReference>
<evidence type="ECO:0000256" key="3">
    <source>
        <dbReference type="ARBA" id="ARBA00023199"/>
    </source>
</evidence>
<accession>A0A9D9N1E5</accession>
<evidence type="ECO:0000313" key="8">
    <source>
        <dbReference type="Proteomes" id="UP000823638"/>
    </source>
</evidence>
<reference evidence="7" key="1">
    <citation type="submission" date="2020-10" db="EMBL/GenBank/DDBJ databases">
        <authorList>
            <person name="Gilroy R."/>
        </authorList>
    </citation>
    <scope>NUCLEOTIDE SEQUENCE</scope>
    <source>
        <strain evidence="7">10532</strain>
    </source>
</reference>
<sequence length="427" mass="48694">MIFHIDANSFYASCERIFRPDLEGKAIAVLSNNDEIIIALNRECKNQGFKRGDRYCEVKNLFRAKDVRVFSSNYTLYADISSRLNRVYGEFSEQVEIYSIDESFLFLPDYGNSFYMETACRIQSRIFQEIHIPVSIGVAPTKTLAKLCNKLAKQNTGIFIWDKVAGKEILKDCPVKDIWGIGLQRALVLHRNRIYTAGDLVNQPLDKIKKLLTITGITTWQELRGIPGHINGGFFVKREKHKNITCSKSFGKKTEALVSLEAALADFTVTAFLRMKREGQKCGGVGVYITTGKNFVDGVEMPPYRCFEKTVFSFPADYFPFILNSALDILRKIYRPGFRYKKVMIILLDLQDSKEGNLLFEDREKIEKKEKENSLMGVFDALNAKYGRGTLAMGVNMLNYSGGRTAMRRDFLSPEYTTDINQIPSVY</sequence>
<dbReference type="PANTHER" id="PTHR11076">
    <property type="entry name" value="DNA REPAIR POLYMERASE UMUC / TRANSFERASE FAMILY MEMBER"/>
    <property type="match status" value="1"/>
</dbReference>
<dbReference type="GO" id="GO:0009432">
    <property type="term" value="P:SOS response"/>
    <property type="evidence" value="ECO:0007669"/>
    <property type="project" value="UniProtKB-KW"/>
</dbReference>
<dbReference type="Proteomes" id="UP000823638">
    <property type="component" value="Unassembled WGS sequence"/>
</dbReference>
<gene>
    <name evidence="7" type="ORF">IAA81_01205</name>
</gene>
<proteinExistence type="inferred from homology"/>
<evidence type="ECO:0000256" key="5">
    <source>
        <dbReference type="ARBA" id="ARBA00023236"/>
    </source>
</evidence>
<dbReference type="GO" id="GO:0042276">
    <property type="term" value="P:error-prone translesion synthesis"/>
    <property type="evidence" value="ECO:0007669"/>
    <property type="project" value="TreeGrafter"/>
</dbReference>
<protein>
    <submittedName>
        <fullName evidence="7">Y-family DNA polymerase</fullName>
    </submittedName>
</protein>
<keyword evidence="5" id="KW-0742">SOS response</keyword>
<evidence type="ECO:0000313" key="7">
    <source>
        <dbReference type="EMBL" id="MBO8456827.1"/>
    </source>
</evidence>
<comment type="similarity">
    <text evidence="1">Belongs to the DNA polymerase type-Y family.</text>
</comment>
<evidence type="ECO:0000256" key="4">
    <source>
        <dbReference type="ARBA" id="ARBA00023204"/>
    </source>
</evidence>
<dbReference type="InterPro" id="IPR043502">
    <property type="entry name" value="DNA/RNA_pol_sf"/>
</dbReference>
<dbReference type="GO" id="GO:0006281">
    <property type="term" value="P:DNA repair"/>
    <property type="evidence" value="ECO:0007669"/>
    <property type="project" value="UniProtKB-KW"/>
</dbReference>